<dbReference type="Pfam" id="PF08477">
    <property type="entry name" value="Roc"/>
    <property type="match status" value="1"/>
</dbReference>
<dbReference type="Gene3D" id="3.30.70.1390">
    <property type="entry name" value="ROC domain from the Parkinson's disease-associated leucine-rich repeat kinase 2"/>
    <property type="match status" value="1"/>
</dbReference>
<dbReference type="Pfam" id="PF18738">
    <property type="entry name" value="HEPN_DZIP3"/>
    <property type="match status" value="1"/>
</dbReference>
<dbReference type="InterPro" id="IPR027417">
    <property type="entry name" value="P-loop_NTPase"/>
</dbReference>
<feature type="domain" description="DZIP3-like HEPN" evidence="2">
    <location>
        <begin position="1582"/>
        <end position="1696"/>
    </location>
</feature>
<dbReference type="PANTHER" id="PTHR47679">
    <property type="entry name" value="PROTEIN TORNADO 1"/>
    <property type="match status" value="1"/>
</dbReference>
<feature type="region of interest" description="Disordered" evidence="1">
    <location>
        <begin position="823"/>
        <end position="850"/>
    </location>
</feature>
<feature type="compositionally biased region" description="Basic and acidic residues" evidence="1">
    <location>
        <begin position="840"/>
        <end position="850"/>
    </location>
</feature>
<dbReference type="InterPro" id="IPR036388">
    <property type="entry name" value="WH-like_DNA-bd_sf"/>
</dbReference>
<gene>
    <name evidence="3" type="ORF">ACJMK2_001969</name>
</gene>
<evidence type="ECO:0000259" key="2">
    <source>
        <dbReference type="Pfam" id="PF18738"/>
    </source>
</evidence>
<accession>A0ABD3XX84</accession>
<dbReference type="Gene3D" id="1.10.10.10">
    <property type="entry name" value="Winged helix-like DNA-binding domain superfamily/Winged helix DNA-binding domain"/>
    <property type="match status" value="1"/>
</dbReference>
<dbReference type="Gene3D" id="3.40.50.300">
    <property type="entry name" value="P-loop containing nucleotide triphosphate hydrolases"/>
    <property type="match status" value="2"/>
</dbReference>
<dbReference type="SUPFAM" id="SSF63829">
    <property type="entry name" value="Calcium-dependent phosphotriesterase"/>
    <property type="match status" value="1"/>
</dbReference>
<name>A0ABD3XX84_SINWO</name>
<evidence type="ECO:0000313" key="3">
    <source>
        <dbReference type="EMBL" id="KAL3889633.1"/>
    </source>
</evidence>
<feature type="compositionally biased region" description="Basic and acidic residues" evidence="1">
    <location>
        <begin position="608"/>
        <end position="621"/>
    </location>
</feature>
<feature type="compositionally biased region" description="Basic and acidic residues" evidence="1">
    <location>
        <begin position="554"/>
        <end position="574"/>
    </location>
</feature>
<protein>
    <recommendedName>
        <fullName evidence="2">DZIP3-like HEPN domain-containing protein</fullName>
    </recommendedName>
</protein>
<evidence type="ECO:0000256" key="1">
    <source>
        <dbReference type="SAM" id="MobiDB-lite"/>
    </source>
</evidence>
<dbReference type="SUPFAM" id="SSF52540">
    <property type="entry name" value="P-loop containing nucleoside triphosphate hydrolases"/>
    <property type="match status" value="2"/>
</dbReference>
<dbReference type="InterPro" id="IPR041249">
    <property type="entry name" value="HEPN_DZIP3"/>
</dbReference>
<feature type="region of interest" description="Disordered" evidence="1">
    <location>
        <begin position="599"/>
        <end position="625"/>
    </location>
</feature>
<dbReference type="Proteomes" id="UP001634394">
    <property type="component" value="Unassembled WGS sequence"/>
</dbReference>
<comment type="caution">
    <text evidence="3">The sequence shown here is derived from an EMBL/GenBank/DDBJ whole genome shotgun (WGS) entry which is preliminary data.</text>
</comment>
<keyword evidence="4" id="KW-1185">Reference proteome</keyword>
<feature type="compositionally biased region" description="Basic and acidic residues" evidence="1">
    <location>
        <begin position="652"/>
        <end position="683"/>
    </location>
</feature>
<sequence>MATVQSQTSTCRIVKDRILELEMEAGRLHDYNGVVVIEDKLLVIDSYERNLQLYNHDDGKLMTSHKLESDPMGICLISDTEVAVCLIDGTVLVVSMKSRYHVQMVRTLRTVFDRCYSLAKWNSDKLVVSGWKYGGMMRWCVLSITDGHMDSTHIICQGIWTHIAIIENSLYISCWTYDSSTEGVYGYDICNPHTKKFLYQHQQLRTPGPIMSYRDCVYVCDLNSNRIHQLTDSGQLVTIHTVSSSLYKTVYDVQQELLYTTSKDSNMITVYKLESSHQPGVPLEILKMDDRSIKLFEEALKDGEETVHSIRIMVVGHMGVGKTTLVKRLLGEEVNISERHSTEGIDVYVNCCDVSLSTHEWTRRTKDSGQDYRLQRIAKVLNETHSLVGNVSDEQVVIPLEEDITESLENSHAAVENWNIEVLNRASEQGIDQELSPATDQQEESTVDGFEESSADGFENFIANDFEESSADEFEDSSADELEEVTSDLQEDYTDYQHEDHTAQTQLESAAHQLKKYNAHKFEEYTPHQQEEYTFHQQEELIAHQKYECTAHQQDKVIPHQHEESTDHQQKESAGHQQTESTAHQQEEFIAHQQNEYTAHQQKKVFAHQHEESTSHQHKESTPQQKEFTLYQQEVYTAHQHDECTAITQEDSTDHQQEETSAHQQEETTVHNQKESSVYKKKEYTGHQQKEYIAIQQDDSTVTQQENSTAHQQDENAVYPLEYHTDLQQEEYIAYQREESTVFQQEVYTAHQQEEYTAPQQEEYTAHQQEDYPVNHQEDSNTHQQEESIAHQQEEYTVYQREEYTAHLQEELIAHQQEEYTAPQQEEYTAHQQEDYPVNHQEDSTTHQQEESIAHQQEEYTVYQREEYTAHLQEELIAHQQEESIAYQKDKYTAHQQEESIAHQQEEPIDYQKDKYTAHQQDEYTVYQLEKYVANRLEDYTTYHKDEYTARHQDEYTAHQQEKSIANHLEDYTTYHKDEYTARHQDEYTAHQIEKSIAHQEEKSVVQKKPTHFKTNTMAMLKLLKENVHKIEGASENSLLTIWDFAGQYAFYTTHQTFLTRRAIYLLVSDVSGQVTDLVADDCYFDSKGVMKCQVHELVEVWLNSIHSCASSPEDDSPPVILVGTHVDKISQDKTHEICESYFREIRSYLKDKPTRFHLIDEDFAIDNSIEDSKLEDLKRKIVEVASQQPYWGEKIPARWLPLEQELMRRKADGVKVISRKDVEKINNEGTVPIENSEELDLFLRFLHETGTIIYFSIYILRENIVLDPTWLIDALKTLINAQPDLPDGSADNAVSQKWSDFKEKGILSLELIDAIWTKDKYPELHAHKDHILLIMEQLNIIAKPRAFSEIGEKIESCYLAPCMLRQESPREIISPEQDPLMVSTPVLCCVFTGNFLPPPIFHRLIAACITRWPVAKKKDTSENLIFCGCCIFNIDLFHRLTLHCKNHIIFARITRMVVDEVKTPDAMLCTRVRKFITLNLSKITSYLGQNLSYELCTWWSPSKVVSDDGRAPPFQMWFADEGHDYDAPITSEHMNHARLYVALMTVCTNALREILLTHVPKPHINIYQAIRAKKDDLTRKTHNKRRQWQSALLIPDQCQVVFPDPRGRYVASVDQFDISLLYILIRHVSTVSASVMNWGIDPIEKPFRDRCLGASVERIRLYRNQIGHSIDGKMSQHDFDDYWNKIDAVLDDIEQVLGRQVYRAQLEKQREQVISIYEAC</sequence>
<feature type="region of interest" description="Disordered" evidence="1">
    <location>
        <begin position="650"/>
        <end position="683"/>
    </location>
</feature>
<dbReference type="PANTHER" id="PTHR47679:SF2">
    <property type="entry name" value="C-TERMINAL OF ROC (COR) DOMAIN-CONTAINING PROTEIN"/>
    <property type="match status" value="1"/>
</dbReference>
<proteinExistence type="predicted"/>
<feature type="region of interest" description="Disordered" evidence="1">
    <location>
        <begin position="554"/>
        <end position="585"/>
    </location>
</feature>
<organism evidence="3 4">
    <name type="scientific">Sinanodonta woodiana</name>
    <name type="common">Chinese pond mussel</name>
    <name type="synonym">Anodonta woodiana</name>
    <dbReference type="NCBI Taxonomy" id="1069815"/>
    <lineage>
        <taxon>Eukaryota</taxon>
        <taxon>Metazoa</taxon>
        <taxon>Spiralia</taxon>
        <taxon>Lophotrochozoa</taxon>
        <taxon>Mollusca</taxon>
        <taxon>Bivalvia</taxon>
        <taxon>Autobranchia</taxon>
        <taxon>Heteroconchia</taxon>
        <taxon>Palaeoheterodonta</taxon>
        <taxon>Unionida</taxon>
        <taxon>Unionoidea</taxon>
        <taxon>Unionidae</taxon>
        <taxon>Unioninae</taxon>
        <taxon>Sinanodonta</taxon>
    </lineage>
</organism>
<feature type="compositionally biased region" description="Polar residues" evidence="1">
    <location>
        <begin position="575"/>
        <end position="584"/>
    </location>
</feature>
<reference evidence="3 4" key="1">
    <citation type="submission" date="2024-11" db="EMBL/GenBank/DDBJ databases">
        <title>Chromosome-level genome assembly of the freshwater bivalve Anodonta woodiana.</title>
        <authorList>
            <person name="Chen X."/>
        </authorList>
    </citation>
    <scope>NUCLEOTIDE SEQUENCE [LARGE SCALE GENOMIC DNA]</scope>
    <source>
        <strain evidence="3">MN2024</strain>
        <tissue evidence="3">Gills</tissue>
    </source>
</reference>
<dbReference type="EMBL" id="JBJQND010000001">
    <property type="protein sequence ID" value="KAL3889633.1"/>
    <property type="molecule type" value="Genomic_DNA"/>
</dbReference>
<evidence type="ECO:0000313" key="4">
    <source>
        <dbReference type="Proteomes" id="UP001634394"/>
    </source>
</evidence>